<dbReference type="Proteomes" id="UP000886653">
    <property type="component" value="Unassembled WGS sequence"/>
</dbReference>
<organism evidence="1 2">
    <name type="scientific">Cronartium quercuum f. sp. fusiforme G11</name>
    <dbReference type="NCBI Taxonomy" id="708437"/>
    <lineage>
        <taxon>Eukaryota</taxon>
        <taxon>Fungi</taxon>
        <taxon>Dikarya</taxon>
        <taxon>Basidiomycota</taxon>
        <taxon>Pucciniomycotina</taxon>
        <taxon>Pucciniomycetes</taxon>
        <taxon>Pucciniales</taxon>
        <taxon>Coleosporiaceae</taxon>
        <taxon>Cronartium</taxon>
    </lineage>
</organism>
<gene>
    <name evidence="1" type="ORF">CROQUDRAFT_668505</name>
</gene>
<comment type="caution">
    <text evidence="1">The sequence shown here is derived from an EMBL/GenBank/DDBJ whole genome shotgun (WGS) entry which is preliminary data.</text>
</comment>
<dbReference type="EMBL" id="MU167218">
    <property type="protein sequence ID" value="KAG0150627.1"/>
    <property type="molecule type" value="Genomic_DNA"/>
</dbReference>
<accession>A0A9P6NS45</accession>
<proteinExistence type="predicted"/>
<reference evidence="1" key="1">
    <citation type="submission" date="2013-11" db="EMBL/GenBank/DDBJ databases">
        <title>Genome sequence of the fusiform rust pathogen reveals effectors for host alternation and coevolution with pine.</title>
        <authorList>
            <consortium name="DOE Joint Genome Institute"/>
            <person name="Smith K."/>
            <person name="Pendleton A."/>
            <person name="Kubisiak T."/>
            <person name="Anderson C."/>
            <person name="Salamov A."/>
            <person name="Aerts A."/>
            <person name="Riley R."/>
            <person name="Clum A."/>
            <person name="Lindquist E."/>
            <person name="Ence D."/>
            <person name="Campbell M."/>
            <person name="Kronenberg Z."/>
            <person name="Feau N."/>
            <person name="Dhillon B."/>
            <person name="Hamelin R."/>
            <person name="Burleigh J."/>
            <person name="Smith J."/>
            <person name="Yandell M."/>
            <person name="Nelson C."/>
            <person name="Grigoriev I."/>
            <person name="Davis J."/>
        </authorList>
    </citation>
    <scope>NUCLEOTIDE SEQUENCE</scope>
    <source>
        <strain evidence="1">G11</strain>
    </source>
</reference>
<sequence>MRLGQSESRGSETVKSFFKCLKHSIPLVLIAGKCLNEKCAQFFQKQNRNYHPIVETEWRYADWVLISQDSLETEKRVPYQLIPNQVLKDLSKGHTMDSTLMAQIAADFRVEFSGIYSSVKLAQKHMRSSTNSLNRSFSKVRHLQILGSILGVARCLDLIIISSTAYKGGMYRILSTPRWRYGYPCSPTCRQL</sequence>
<keyword evidence="2" id="KW-1185">Reference proteome</keyword>
<evidence type="ECO:0000313" key="2">
    <source>
        <dbReference type="Proteomes" id="UP000886653"/>
    </source>
</evidence>
<protein>
    <submittedName>
        <fullName evidence="1">Uncharacterized protein</fullName>
    </submittedName>
</protein>
<dbReference type="AlphaFoldDB" id="A0A9P6NS45"/>
<evidence type="ECO:0000313" key="1">
    <source>
        <dbReference type="EMBL" id="KAG0150627.1"/>
    </source>
</evidence>
<name>A0A9P6NS45_9BASI</name>